<keyword evidence="2" id="KW-1185">Reference proteome</keyword>
<protein>
    <submittedName>
        <fullName evidence="1">Uncharacterized protein</fullName>
    </submittedName>
</protein>
<dbReference type="AlphaFoldDB" id="B2FHJ6"/>
<evidence type="ECO:0000313" key="1">
    <source>
        <dbReference type="EMBL" id="CAQ44989.1"/>
    </source>
</evidence>
<organism evidence="1 2">
    <name type="scientific">Stenotrophomonas maltophilia (strain K279a)</name>
    <dbReference type="NCBI Taxonomy" id="522373"/>
    <lineage>
        <taxon>Bacteria</taxon>
        <taxon>Pseudomonadati</taxon>
        <taxon>Pseudomonadota</taxon>
        <taxon>Gammaproteobacteria</taxon>
        <taxon>Lysobacterales</taxon>
        <taxon>Lysobacteraceae</taxon>
        <taxon>Stenotrophomonas</taxon>
        <taxon>Stenotrophomonas maltophilia group</taxon>
    </lineage>
</organism>
<gene>
    <name evidence="1" type="ordered locus">Smlt1450</name>
</gene>
<dbReference type="EnsemblBacteria" id="CAQ44989">
    <property type="protein sequence ID" value="CAQ44989"/>
    <property type="gene ID" value="Smlt1450"/>
</dbReference>
<dbReference type="EMBL" id="AM743169">
    <property type="protein sequence ID" value="CAQ44989.1"/>
    <property type="molecule type" value="Genomic_DNA"/>
</dbReference>
<proteinExistence type="predicted"/>
<accession>B2FHJ6</accession>
<sequence>MTRPRHGALSRPVSAHFSLSPRLSARPLQQEGGFSPDIIPDASIHAWRGSTVSTKVDTYQQLRRMTFGQIAGTCRRLGGSGCRGVSAMDGATELTGTYLQRPLQLDPPCLPAGSPLLLLL</sequence>
<name>B2FHJ6_STRMK</name>
<dbReference type="Proteomes" id="UP000008840">
    <property type="component" value="Chromosome"/>
</dbReference>
<reference evidence="1" key="1">
    <citation type="journal article" date="2008" name="Genome Biol.">
        <title>The complete genome, comparative and functional analysis of Stenotrophomonas maltophilia reveals an organism heavily shielded by drug resistance determinants.</title>
        <authorList>
            <person name="Crossman L.C."/>
            <person name="Gould V.C."/>
            <person name="Dow J.M."/>
            <person name="Vernikos G.S."/>
            <person name="Okazaki A."/>
            <person name="Sebaihia M."/>
            <person name="Saunders D."/>
            <person name="Arrowsmith C."/>
            <person name="Carver T."/>
            <person name="Peters N."/>
            <person name="Adlem E."/>
            <person name="Kerhornou A."/>
            <person name="Lord A."/>
            <person name="Murphy L."/>
            <person name="Seeger K."/>
            <person name="Squares R."/>
            <person name="Rutter S."/>
            <person name="Quail M.A."/>
            <person name="Rajandream M.A."/>
            <person name="Harris D."/>
            <person name="Churcher C."/>
            <person name="Bentley S.D."/>
            <person name="Parkhill J."/>
            <person name="Thomson N.R."/>
            <person name="Avison M.B."/>
        </authorList>
    </citation>
    <scope>NUCLEOTIDE SEQUENCE [LARGE SCALE GENOMIC DNA]</scope>
    <source>
        <strain evidence="1">K279a</strain>
    </source>
</reference>
<dbReference type="KEGG" id="sml:Smlt1450"/>
<evidence type="ECO:0000313" key="2">
    <source>
        <dbReference type="Proteomes" id="UP000008840"/>
    </source>
</evidence>
<dbReference type="HOGENOM" id="CLU_2048436_0_0_6"/>